<sequence length="390" mass="43467">MNNSVVDTKMIYHCSQADITGGGGIETYVASLVQSRLSGVSNGVITDLKNVDQSQFKLLHVHDLEMLMDLRSECPVVFTLHNHSIYCPSGTKYLADRGRLCDRPMNPLGCAWGHLIDGCGSRRPQNILQNWENADHSLETLKKLQIPVIANSDYVRQQIISSGLSPERVITLRCGVQPATSATAPLSREIHQNQRILFAGRIVPYKGIEWLIKALAKTDPQIHLDIAGDGWGKPNMEKLAHQMGLSDRITWHGWCDRDKLAALYQQCLAVVFPSLWPEPAGLVTLEAYTHYRPIIASAVGGIPEHVRNGKTGILVPLNSIQKLAAAINELATNYQKSQLMGEQAQAWFQQEFTIDIHVQRLKKIYAQTIADFHHKNHKSIESCQWSVVSG</sequence>
<evidence type="ECO:0000259" key="1">
    <source>
        <dbReference type="Pfam" id="PF00534"/>
    </source>
</evidence>
<dbReference type="PANTHER" id="PTHR12526">
    <property type="entry name" value="GLYCOSYLTRANSFERASE"/>
    <property type="match status" value="1"/>
</dbReference>
<dbReference type="Proteomes" id="UP001223520">
    <property type="component" value="Chromosome"/>
</dbReference>
<dbReference type="CDD" id="cd03801">
    <property type="entry name" value="GT4_PimA-like"/>
    <property type="match status" value="1"/>
</dbReference>
<keyword evidence="3" id="KW-1185">Reference proteome</keyword>
<dbReference type="Pfam" id="PF00534">
    <property type="entry name" value="Glycos_transf_1"/>
    <property type="match status" value="1"/>
</dbReference>
<proteinExistence type="predicted"/>
<dbReference type="AlphaFoldDB" id="A0AAJ6NX51"/>
<dbReference type="PANTHER" id="PTHR12526:SF635">
    <property type="entry name" value="GLYCOSYL TRANSFERASE GROUP 1"/>
    <property type="match status" value="1"/>
</dbReference>
<evidence type="ECO:0000313" key="3">
    <source>
        <dbReference type="Proteomes" id="UP001223520"/>
    </source>
</evidence>
<dbReference type="Gene3D" id="3.40.50.2000">
    <property type="entry name" value="Glycogen Phosphorylase B"/>
    <property type="match status" value="2"/>
</dbReference>
<keyword evidence="2" id="KW-0328">Glycosyltransferase</keyword>
<name>A0AAJ6NX51_9CYAN</name>
<evidence type="ECO:0000313" key="2">
    <source>
        <dbReference type="EMBL" id="WGV28232.1"/>
    </source>
</evidence>
<dbReference type="KEGG" id="hbq:QI031_12495"/>
<feature type="domain" description="Glycosyl transferase family 1" evidence="1">
    <location>
        <begin position="192"/>
        <end position="346"/>
    </location>
</feature>
<keyword evidence="2" id="KW-0808">Transferase</keyword>
<dbReference type="InterPro" id="IPR001296">
    <property type="entry name" value="Glyco_trans_1"/>
</dbReference>
<organism evidence="2 3">
    <name type="scientific">Halotia branconii CENA392</name>
    <dbReference type="NCBI Taxonomy" id="1539056"/>
    <lineage>
        <taxon>Bacteria</taxon>
        <taxon>Bacillati</taxon>
        <taxon>Cyanobacteriota</taxon>
        <taxon>Cyanophyceae</taxon>
        <taxon>Nostocales</taxon>
        <taxon>Nodulariaceae</taxon>
        <taxon>Halotia</taxon>
    </lineage>
</organism>
<dbReference type="SUPFAM" id="SSF53756">
    <property type="entry name" value="UDP-Glycosyltransferase/glycogen phosphorylase"/>
    <property type="match status" value="1"/>
</dbReference>
<accession>A0AAJ6NX51</accession>
<dbReference type="RefSeq" id="WP_281485460.1">
    <property type="nucleotide sequence ID" value="NZ_CP124543.1"/>
</dbReference>
<protein>
    <submittedName>
        <fullName evidence="2">Glycosyltransferase family 4 protein</fullName>
        <ecNumber evidence="2">2.4.-.-</ecNumber>
    </submittedName>
</protein>
<dbReference type="EC" id="2.4.-.-" evidence="2"/>
<reference evidence="2 3" key="1">
    <citation type="journal article" date="2023" name="Limnol Oceanogr Lett">
        <title>Environmental adaptations by the intertidal Antarctic cyanobacterium Halotia branconii CENA392 as revealed using long-read genome sequencing.</title>
        <authorList>
            <person name="Dextro R.B."/>
            <person name="Delbaje E."/>
            <person name="Freitas P.N.N."/>
            <person name="Geraldes V."/>
            <person name="Pinto E."/>
            <person name="Long P.F."/>
            <person name="Fiore M.F."/>
        </authorList>
    </citation>
    <scope>NUCLEOTIDE SEQUENCE [LARGE SCALE GENOMIC DNA]</scope>
    <source>
        <strain evidence="2 3">CENA392</strain>
    </source>
</reference>
<dbReference type="GO" id="GO:0016757">
    <property type="term" value="F:glycosyltransferase activity"/>
    <property type="evidence" value="ECO:0007669"/>
    <property type="project" value="UniProtKB-KW"/>
</dbReference>
<gene>
    <name evidence="2" type="ORF">QI031_12495</name>
</gene>
<dbReference type="EMBL" id="CP124543">
    <property type="protein sequence ID" value="WGV28232.1"/>
    <property type="molecule type" value="Genomic_DNA"/>
</dbReference>